<accession>A0ABW7A5S8</accession>
<evidence type="ECO:0000313" key="2">
    <source>
        <dbReference type="Proteomes" id="UP001603978"/>
    </source>
</evidence>
<reference evidence="1 2" key="1">
    <citation type="submission" date="2024-10" db="EMBL/GenBank/DDBJ databases">
        <authorList>
            <person name="Topkara A.R."/>
            <person name="Saygin H."/>
        </authorList>
    </citation>
    <scope>NUCLEOTIDE SEQUENCE [LARGE SCALE GENOMIC DNA]</scope>
    <source>
        <strain evidence="1 2">M3C6</strain>
    </source>
</reference>
<comment type="caution">
    <text evidence="1">The sequence shown here is derived from an EMBL/GenBank/DDBJ whole genome shotgun (WGS) entry which is preliminary data.</text>
</comment>
<gene>
    <name evidence="1" type="ORF">ACFLIM_05820</name>
</gene>
<dbReference type="RefSeq" id="WP_393162685.1">
    <property type="nucleotide sequence ID" value="NZ_JBICRM010000003.1"/>
</dbReference>
<protein>
    <submittedName>
        <fullName evidence="1">Uncharacterized protein</fullName>
    </submittedName>
</protein>
<proteinExistence type="predicted"/>
<dbReference type="EMBL" id="JBICRM010000003">
    <property type="protein sequence ID" value="MFG1702691.1"/>
    <property type="molecule type" value="Genomic_DNA"/>
</dbReference>
<keyword evidence="2" id="KW-1185">Reference proteome</keyword>
<evidence type="ECO:0000313" key="1">
    <source>
        <dbReference type="EMBL" id="MFG1702691.1"/>
    </source>
</evidence>
<dbReference type="Proteomes" id="UP001603978">
    <property type="component" value="Unassembled WGS sequence"/>
</dbReference>
<sequence>MTEEPTPAGPLPLSWATPGRFPDQALRQTGDAWRLTATGQERAFAGRRQEHLRFHFQPNEVAAQCEGHTADMPLTRLQHEIYDSIESIR</sequence>
<name>A0ABW7A5S8_9ACTN</name>
<organism evidence="1 2">
    <name type="scientific">Nonomuraea marmarensis</name>
    <dbReference type="NCBI Taxonomy" id="3351344"/>
    <lineage>
        <taxon>Bacteria</taxon>
        <taxon>Bacillati</taxon>
        <taxon>Actinomycetota</taxon>
        <taxon>Actinomycetes</taxon>
        <taxon>Streptosporangiales</taxon>
        <taxon>Streptosporangiaceae</taxon>
        <taxon>Nonomuraea</taxon>
    </lineage>
</organism>